<dbReference type="Pfam" id="PF01168">
    <property type="entry name" value="Ala_racemase_N"/>
    <property type="match status" value="1"/>
</dbReference>
<dbReference type="EMBL" id="FMXQ01000007">
    <property type="protein sequence ID" value="SDB44132.1"/>
    <property type="molecule type" value="Genomic_DNA"/>
</dbReference>
<organism evidence="11 12">
    <name type="scientific">Bauldia litoralis</name>
    <dbReference type="NCBI Taxonomy" id="665467"/>
    <lineage>
        <taxon>Bacteria</taxon>
        <taxon>Pseudomonadati</taxon>
        <taxon>Pseudomonadota</taxon>
        <taxon>Alphaproteobacteria</taxon>
        <taxon>Hyphomicrobiales</taxon>
        <taxon>Kaistiaceae</taxon>
        <taxon>Bauldia</taxon>
    </lineage>
</organism>
<evidence type="ECO:0000313" key="11">
    <source>
        <dbReference type="EMBL" id="SDB44132.1"/>
    </source>
</evidence>
<gene>
    <name evidence="11" type="ORF">SAMN02982931_03351</name>
</gene>
<feature type="binding site" evidence="7 9">
    <location>
        <position position="314"/>
    </location>
    <ligand>
        <name>substrate</name>
    </ligand>
</feature>
<feature type="active site" description="Proton acceptor; specific for D-alanine" evidence="7">
    <location>
        <position position="42"/>
    </location>
</feature>
<dbReference type="UniPathway" id="UPA00042">
    <property type="reaction ID" value="UER00497"/>
</dbReference>
<comment type="function">
    <text evidence="7">Catalyzes the interconversion of L-alanine and D-alanine. May also act on other amino acids.</text>
</comment>
<feature type="binding site" evidence="7 9">
    <location>
        <position position="139"/>
    </location>
    <ligand>
        <name>substrate</name>
    </ligand>
</feature>
<evidence type="ECO:0000256" key="6">
    <source>
        <dbReference type="ARBA" id="ARBA00023235"/>
    </source>
</evidence>
<dbReference type="InterPro" id="IPR029066">
    <property type="entry name" value="PLP-binding_barrel"/>
</dbReference>
<reference evidence="11 12" key="1">
    <citation type="submission" date="2016-10" db="EMBL/GenBank/DDBJ databases">
        <authorList>
            <person name="de Groot N.N."/>
        </authorList>
    </citation>
    <scope>NUCLEOTIDE SEQUENCE [LARGE SCALE GENOMIC DNA]</scope>
    <source>
        <strain evidence="11 12">ATCC 35022</strain>
    </source>
</reference>
<dbReference type="SUPFAM" id="SSF51419">
    <property type="entry name" value="PLP-binding barrel"/>
    <property type="match status" value="1"/>
</dbReference>
<dbReference type="InterPro" id="IPR011079">
    <property type="entry name" value="Ala_racemase_C"/>
</dbReference>
<comment type="cofactor">
    <cofactor evidence="2 7 8">
        <name>pyridoxal 5'-phosphate</name>
        <dbReference type="ChEBI" id="CHEBI:597326"/>
    </cofactor>
</comment>
<dbReference type="CDD" id="cd00430">
    <property type="entry name" value="PLPDE_III_AR"/>
    <property type="match status" value="1"/>
</dbReference>
<evidence type="ECO:0000256" key="8">
    <source>
        <dbReference type="PIRSR" id="PIRSR600821-50"/>
    </source>
</evidence>
<dbReference type="SUPFAM" id="SSF50621">
    <property type="entry name" value="Alanine racemase C-terminal domain-like"/>
    <property type="match status" value="1"/>
</dbReference>
<dbReference type="AlphaFoldDB" id="A0A1G6DG74"/>
<evidence type="ECO:0000313" key="12">
    <source>
        <dbReference type="Proteomes" id="UP000199071"/>
    </source>
</evidence>
<dbReference type="GO" id="GO:0030632">
    <property type="term" value="P:D-alanine biosynthetic process"/>
    <property type="evidence" value="ECO:0007669"/>
    <property type="project" value="UniProtKB-UniRule"/>
</dbReference>
<comment type="similarity">
    <text evidence="3 7">Belongs to the alanine racemase family.</text>
</comment>
<dbReference type="Proteomes" id="UP000199071">
    <property type="component" value="Unassembled WGS sequence"/>
</dbReference>
<proteinExistence type="inferred from homology"/>
<dbReference type="InterPro" id="IPR000821">
    <property type="entry name" value="Ala_racemase"/>
</dbReference>
<dbReference type="InterPro" id="IPR009006">
    <property type="entry name" value="Ala_racemase/Decarboxylase_C"/>
</dbReference>
<name>A0A1G6DG74_9HYPH</name>
<dbReference type="SMART" id="SM01005">
    <property type="entry name" value="Ala_racemase_C"/>
    <property type="match status" value="1"/>
</dbReference>
<dbReference type="RefSeq" id="WP_090878021.1">
    <property type="nucleotide sequence ID" value="NZ_FMXQ01000007.1"/>
</dbReference>
<dbReference type="Gene3D" id="2.40.37.10">
    <property type="entry name" value="Lyase, Ornithine Decarboxylase, Chain A, domain 1"/>
    <property type="match status" value="1"/>
</dbReference>
<dbReference type="PRINTS" id="PR00992">
    <property type="entry name" value="ALARACEMASE"/>
</dbReference>
<accession>A0A1G6DG74</accession>
<dbReference type="Pfam" id="PF00842">
    <property type="entry name" value="Ala_racemase_C"/>
    <property type="match status" value="1"/>
</dbReference>
<dbReference type="InterPro" id="IPR001608">
    <property type="entry name" value="Ala_racemase_N"/>
</dbReference>
<feature type="active site" description="Proton acceptor; specific for L-alanine" evidence="7">
    <location>
        <position position="261"/>
    </location>
</feature>
<dbReference type="GO" id="GO:0005829">
    <property type="term" value="C:cytosol"/>
    <property type="evidence" value="ECO:0007669"/>
    <property type="project" value="TreeGrafter"/>
</dbReference>
<protein>
    <recommendedName>
        <fullName evidence="4 7">Alanine racemase</fullName>
        <ecNumber evidence="4 7">5.1.1.1</ecNumber>
    </recommendedName>
</protein>
<keyword evidence="5 7" id="KW-0663">Pyridoxal phosphate</keyword>
<keyword evidence="6 7" id="KW-0413">Isomerase</keyword>
<sequence>MTAETPETLAGGRLTIDRDALADNWRDLAARAEGAATAAVVKGDGYGIGLEPAVRALAGAGCDTFFVAVPEEGLRLRATLPEATIYILDGLFEGAAATYAQANLRPVLSSLPEIEEWTAHRRQNPAAHAALHIDTGMHRMGLGLGEAEALLAGPGLADTLGLTLVMSHLACADTPDHPLNQRQRDAFRAVRARLPDVPASLANSAGIFLGPDYRFDLVRPGIALYGGAAVNDAVNPMRPVATLEARILQVRDAAPGETVGYGATEALDRPSRLAILAVGYADGYPRHASSSDQRPGALAFLRGRAAPLVGRVSMDLITIDVTEISDARRGDWVELFGPNIPVDEVAERAGTIGYELLTSLGRRYHRRYRP</sequence>
<evidence type="ECO:0000256" key="9">
    <source>
        <dbReference type="PIRSR" id="PIRSR600821-52"/>
    </source>
</evidence>
<evidence type="ECO:0000256" key="7">
    <source>
        <dbReference type="HAMAP-Rule" id="MF_01201"/>
    </source>
</evidence>
<dbReference type="Gene3D" id="3.20.20.10">
    <property type="entry name" value="Alanine racemase"/>
    <property type="match status" value="1"/>
</dbReference>
<dbReference type="PROSITE" id="PS00395">
    <property type="entry name" value="ALANINE_RACEMASE"/>
    <property type="match status" value="1"/>
</dbReference>
<feature type="domain" description="Alanine racemase C-terminal" evidence="10">
    <location>
        <begin position="240"/>
        <end position="369"/>
    </location>
</feature>
<evidence type="ECO:0000256" key="5">
    <source>
        <dbReference type="ARBA" id="ARBA00022898"/>
    </source>
</evidence>
<dbReference type="HAMAP" id="MF_01201">
    <property type="entry name" value="Ala_racemase"/>
    <property type="match status" value="1"/>
</dbReference>
<evidence type="ECO:0000256" key="2">
    <source>
        <dbReference type="ARBA" id="ARBA00001933"/>
    </source>
</evidence>
<dbReference type="InterPro" id="IPR020622">
    <property type="entry name" value="Ala_racemase_pyridoxalP-BS"/>
</dbReference>
<dbReference type="PANTHER" id="PTHR30511:SF0">
    <property type="entry name" value="ALANINE RACEMASE, CATABOLIC-RELATED"/>
    <property type="match status" value="1"/>
</dbReference>
<keyword evidence="12" id="KW-1185">Reference proteome</keyword>
<comment type="pathway">
    <text evidence="7">Amino-acid biosynthesis; D-alanine biosynthesis; D-alanine from L-alanine: step 1/1.</text>
</comment>
<dbReference type="EC" id="5.1.1.1" evidence="4 7"/>
<evidence type="ECO:0000256" key="1">
    <source>
        <dbReference type="ARBA" id="ARBA00000316"/>
    </source>
</evidence>
<dbReference type="PANTHER" id="PTHR30511">
    <property type="entry name" value="ALANINE RACEMASE"/>
    <property type="match status" value="1"/>
</dbReference>
<dbReference type="OrthoDB" id="9813814at2"/>
<evidence type="ECO:0000256" key="3">
    <source>
        <dbReference type="ARBA" id="ARBA00007880"/>
    </source>
</evidence>
<dbReference type="NCBIfam" id="TIGR00492">
    <property type="entry name" value="alr"/>
    <property type="match status" value="1"/>
</dbReference>
<dbReference type="GO" id="GO:0030170">
    <property type="term" value="F:pyridoxal phosphate binding"/>
    <property type="evidence" value="ECO:0007669"/>
    <property type="project" value="UniProtKB-UniRule"/>
</dbReference>
<dbReference type="STRING" id="665467.SAMN02982931_03351"/>
<comment type="catalytic activity">
    <reaction evidence="1 7">
        <text>L-alanine = D-alanine</text>
        <dbReference type="Rhea" id="RHEA:20249"/>
        <dbReference type="ChEBI" id="CHEBI:57416"/>
        <dbReference type="ChEBI" id="CHEBI:57972"/>
        <dbReference type="EC" id="5.1.1.1"/>
    </reaction>
</comment>
<evidence type="ECO:0000256" key="4">
    <source>
        <dbReference type="ARBA" id="ARBA00013089"/>
    </source>
</evidence>
<dbReference type="GO" id="GO:0008784">
    <property type="term" value="F:alanine racemase activity"/>
    <property type="evidence" value="ECO:0007669"/>
    <property type="project" value="UniProtKB-UniRule"/>
</dbReference>
<feature type="modified residue" description="N6-(pyridoxal phosphate)lysine" evidence="7 8">
    <location>
        <position position="42"/>
    </location>
</feature>
<evidence type="ECO:0000259" key="10">
    <source>
        <dbReference type="SMART" id="SM01005"/>
    </source>
</evidence>